<dbReference type="RefSeq" id="WP_188795237.1">
    <property type="nucleotide sequence ID" value="NZ_BMJA01000002.1"/>
</dbReference>
<dbReference type="Pfam" id="PF08975">
    <property type="entry name" value="2H-phosphodiest"/>
    <property type="match status" value="1"/>
</dbReference>
<dbReference type="Gene3D" id="3.90.1140.10">
    <property type="entry name" value="Cyclic phosphodiesterase"/>
    <property type="match status" value="1"/>
</dbReference>
<proteinExistence type="predicted"/>
<keyword evidence="3" id="KW-1185">Reference proteome</keyword>
<dbReference type="SUPFAM" id="SSF55144">
    <property type="entry name" value="LigT-like"/>
    <property type="match status" value="1"/>
</dbReference>
<name>A0ABQ1GA27_9GAMM</name>
<dbReference type="InterPro" id="IPR015069">
    <property type="entry name" value="2H-PEstase_DUF1868"/>
</dbReference>
<evidence type="ECO:0000259" key="1">
    <source>
        <dbReference type="Pfam" id="PF08975"/>
    </source>
</evidence>
<reference evidence="3" key="1">
    <citation type="journal article" date="2019" name="Int. J. Syst. Evol. Microbiol.">
        <title>The Global Catalogue of Microorganisms (GCM) 10K type strain sequencing project: providing services to taxonomists for standard genome sequencing and annotation.</title>
        <authorList>
            <consortium name="The Broad Institute Genomics Platform"/>
            <consortium name="The Broad Institute Genome Sequencing Center for Infectious Disease"/>
            <person name="Wu L."/>
            <person name="Ma J."/>
        </authorList>
    </citation>
    <scope>NUCLEOTIDE SEQUENCE [LARGE SCALE GENOMIC DNA]</scope>
    <source>
        <strain evidence="3">CGMCC 1.15439</strain>
    </source>
</reference>
<gene>
    <name evidence="2" type="ORF">GCM10010981_31160</name>
</gene>
<protein>
    <recommendedName>
        <fullName evidence="1">DUF1868 domain-containing protein</fullName>
    </recommendedName>
</protein>
<evidence type="ECO:0000313" key="3">
    <source>
        <dbReference type="Proteomes" id="UP000620046"/>
    </source>
</evidence>
<dbReference type="EMBL" id="BMJA01000002">
    <property type="protein sequence ID" value="GGA39693.1"/>
    <property type="molecule type" value="Genomic_DNA"/>
</dbReference>
<accession>A0ABQ1GA27</accession>
<dbReference type="InterPro" id="IPR009097">
    <property type="entry name" value="Cyclic_Pdiesterase"/>
</dbReference>
<evidence type="ECO:0000313" key="2">
    <source>
        <dbReference type="EMBL" id="GGA39693.1"/>
    </source>
</evidence>
<comment type="caution">
    <text evidence="2">The sequence shown here is derived from an EMBL/GenBank/DDBJ whole genome shotgun (WGS) entry which is preliminary data.</text>
</comment>
<sequence length="236" mass="26954">MLSKYHQPLSHLDQKFDAHGNVLRFPGNTLICHVPLFTPLSTALTAVRDQIKTGPYAEAFATLPPESYHMTVFEGVTDQERTRERWPAELPLNVTLTACTRHMADKLRVFDLGCELPLRMKLAEPDQQLMIGAMSLVPANAEEARKLRDLRDRLAAHLGFRAPWHDNYTFHMTHSYLIKAMSLETVKRILTFHSKLYTELVSPVGIITLGAPEFCTFIDMQAFDNLLLLRHQERMA</sequence>
<dbReference type="Proteomes" id="UP000620046">
    <property type="component" value="Unassembled WGS sequence"/>
</dbReference>
<feature type="domain" description="DUF1868" evidence="1">
    <location>
        <begin position="15"/>
        <end position="125"/>
    </location>
</feature>
<organism evidence="2 3">
    <name type="scientific">Dyella nitratireducens</name>
    <dbReference type="NCBI Taxonomy" id="1849580"/>
    <lineage>
        <taxon>Bacteria</taxon>
        <taxon>Pseudomonadati</taxon>
        <taxon>Pseudomonadota</taxon>
        <taxon>Gammaproteobacteria</taxon>
        <taxon>Lysobacterales</taxon>
        <taxon>Rhodanobacteraceae</taxon>
        <taxon>Dyella</taxon>
    </lineage>
</organism>